<evidence type="ECO:0000313" key="2">
    <source>
        <dbReference type="Proteomes" id="UP000005283"/>
    </source>
</evidence>
<gene>
    <name evidence="1" type="ORF">HMPREF0650_1472</name>
</gene>
<name>D1W5H4_9BACT</name>
<dbReference type="AlphaFoldDB" id="D1W5H4"/>
<evidence type="ECO:0000313" key="1">
    <source>
        <dbReference type="EMBL" id="EFA92234.1"/>
    </source>
</evidence>
<accession>D1W5H4</accession>
<sequence>MSFGELRHHALRCQIRKLSNASATFLLKKNEKQKVRSI</sequence>
<proteinExistence type="predicted"/>
<reference evidence="1 2" key="1">
    <citation type="submission" date="2009-12" db="EMBL/GenBank/DDBJ databases">
        <title>Genome Sequence of Prevotella buccalis ATCC 35310.</title>
        <authorList>
            <person name="Durkin A.S."/>
            <person name="Madupu R."/>
            <person name="Torralba M."/>
            <person name="Methe B."/>
            <person name="Sutton G."/>
            <person name="Strausberg R.L."/>
            <person name="Nelson K.E."/>
        </authorList>
    </citation>
    <scope>NUCLEOTIDE SEQUENCE [LARGE SCALE GENOMIC DNA]</scope>
    <source>
        <strain evidence="1 2">ATCC 35310</strain>
    </source>
</reference>
<keyword evidence="2" id="KW-1185">Reference proteome</keyword>
<organism evidence="1 2">
    <name type="scientific">Hoylesella buccalis ATCC 35310</name>
    <dbReference type="NCBI Taxonomy" id="679190"/>
    <lineage>
        <taxon>Bacteria</taxon>
        <taxon>Pseudomonadati</taxon>
        <taxon>Bacteroidota</taxon>
        <taxon>Bacteroidia</taxon>
        <taxon>Bacteroidales</taxon>
        <taxon>Prevotellaceae</taxon>
        <taxon>Hoylesella</taxon>
    </lineage>
</organism>
<dbReference type="STRING" id="679190.HMPREF0650_1472"/>
<comment type="caution">
    <text evidence="1">The sequence shown here is derived from an EMBL/GenBank/DDBJ whole genome shotgun (WGS) entry which is preliminary data.</text>
</comment>
<protein>
    <submittedName>
        <fullName evidence="1">Uncharacterized protein</fullName>
    </submittedName>
</protein>
<dbReference type="EMBL" id="ADEG01000046">
    <property type="protein sequence ID" value="EFA92234.1"/>
    <property type="molecule type" value="Genomic_DNA"/>
</dbReference>
<dbReference type="Proteomes" id="UP000005283">
    <property type="component" value="Unassembled WGS sequence"/>
</dbReference>